<evidence type="ECO:0000259" key="1">
    <source>
        <dbReference type="PROSITE" id="PS50132"/>
    </source>
</evidence>
<evidence type="ECO:0000313" key="3">
    <source>
        <dbReference type="Proteomes" id="UP000694559"/>
    </source>
</evidence>
<dbReference type="CDD" id="cd08725">
    <property type="entry name" value="RGS_RGS22_4"/>
    <property type="match status" value="1"/>
</dbReference>
<dbReference type="GO" id="GO:0005634">
    <property type="term" value="C:nucleus"/>
    <property type="evidence" value="ECO:0007669"/>
    <property type="project" value="TreeGrafter"/>
</dbReference>
<dbReference type="PANTHER" id="PTHR46583">
    <property type="entry name" value="REGULATOR OF G-PROTEIN SIGNALING 22"/>
    <property type="match status" value="1"/>
</dbReference>
<dbReference type="GO" id="GO:0001965">
    <property type="term" value="F:G-protein alpha-subunit binding"/>
    <property type="evidence" value="ECO:0007669"/>
    <property type="project" value="InterPro"/>
</dbReference>
<protein>
    <recommendedName>
        <fullName evidence="1">RGS domain-containing protein</fullName>
    </recommendedName>
</protein>
<dbReference type="InterPro" id="IPR044926">
    <property type="entry name" value="RGS_subdomain_2"/>
</dbReference>
<dbReference type="GO" id="GO:0009966">
    <property type="term" value="P:regulation of signal transduction"/>
    <property type="evidence" value="ECO:0007669"/>
    <property type="project" value="InterPro"/>
</dbReference>
<dbReference type="Gene3D" id="1.10.167.10">
    <property type="entry name" value="Regulator of G-protein Signalling 4, domain 2"/>
    <property type="match status" value="3"/>
</dbReference>
<dbReference type="GO" id="GO:0005737">
    <property type="term" value="C:cytoplasm"/>
    <property type="evidence" value="ECO:0007669"/>
    <property type="project" value="TreeGrafter"/>
</dbReference>
<dbReference type="Proteomes" id="UP000694559">
    <property type="component" value="Unplaced"/>
</dbReference>
<organism evidence="2 3">
    <name type="scientific">Naja naja</name>
    <name type="common">Indian cobra</name>
    <dbReference type="NCBI Taxonomy" id="35670"/>
    <lineage>
        <taxon>Eukaryota</taxon>
        <taxon>Metazoa</taxon>
        <taxon>Chordata</taxon>
        <taxon>Craniata</taxon>
        <taxon>Vertebrata</taxon>
        <taxon>Euteleostomi</taxon>
        <taxon>Lepidosauria</taxon>
        <taxon>Squamata</taxon>
        <taxon>Bifurcata</taxon>
        <taxon>Unidentata</taxon>
        <taxon>Episquamata</taxon>
        <taxon>Toxicofera</taxon>
        <taxon>Serpentes</taxon>
        <taxon>Colubroidea</taxon>
        <taxon>Elapidae</taxon>
        <taxon>Elapinae</taxon>
        <taxon>Naja</taxon>
    </lineage>
</organism>
<dbReference type="InterPro" id="IPR048075">
    <property type="entry name" value="RGS22_RGS_second"/>
</dbReference>
<dbReference type="SMART" id="SM00315">
    <property type="entry name" value="RGS"/>
    <property type="match status" value="2"/>
</dbReference>
<proteinExistence type="predicted"/>
<sequence length="503" mass="59930">MERMLQSLYLENRAGYVFTDFCEKSGHRLWKNSAYFWFDLQDYHQLFYQETLHPLKLCKQAQLLYANYIAPSATMPIGIEQTTKNEIYRRMDPPFEDLFDPAEEYILTLLLVPWMKMIEEDREMYGKVELVEEIRQLDSVYFKKLKDLQAEGISKKDEVKKSESIRLVESIEQQYSEGYKSYSIMKLVNNRLDLEQFRIFLEQQSASVDLLCWIDIEQFRRMLHKNKVQRDEKSKDIKKKYLNKKYFFGPDSPATKAEQEQVMKSSGGWGQVLHEHVCPVILLDIQKYAQRRLENKWLPQFYTHKNLGTWETPKLHMEEAAEDILMQEQEKKQEPWKHQKNWVLSSQEIITFRKALMNPITALKFQHFVSLKGDLLGNGVIFWQEVQKYKDLCHSHCDESIIQDKITTIINCFINSAIPPALQIDIPQEQAQKIIEHRKELGPYVFREAQMTIFALLFKFWPMFCEFRGNLIDEAILPCLEREKKIHKLKKAKELEEKVRRPD</sequence>
<dbReference type="InterPro" id="IPR042651">
    <property type="entry name" value="Rgs22"/>
</dbReference>
<feature type="domain" description="RGS" evidence="1">
    <location>
        <begin position="183"/>
        <end position="242"/>
    </location>
</feature>
<reference evidence="2" key="1">
    <citation type="submission" date="2025-08" db="UniProtKB">
        <authorList>
            <consortium name="Ensembl"/>
        </authorList>
    </citation>
    <scope>IDENTIFICATION</scope>
</reference>
<dbReference type="PANTHER" id="PTHR46583:SF1">
    <property type="entry name" value="REGULATOR OF G-PROTEIN SIGNALING 22"/>
    <property type="match status" value="1"/>
</dbReference>
<dbReference type="GeneTree" id="ENSGT00500000044936"/>
<keyword evidence="3" id="KW-1185">Reference proteome</keyword>
<dbReference type="Pfam" id="PF00615">
    <property type="entry name" value="RGS"/>
    <property type="match status" value="3"/>
</dbReference>
<evidence type="ECO:0000313" key="2">
    <source>
        <dbReference type="Ensembl" id="ENSNNAP00000014544.1"/>
    </source>
</evidence>
<dbReference type="OMA" id="MDFFQQP"/>
<dbReference type="SUPFAM" id="SSF48097">
    <property type="entry name" value="Regulator of G-protein signaling, RGS"/>
    <property type="match status" value="3"/>
</dbReference>
<dbReference type="InterPro" id="IPR016137">
    <property type="entry name" value="RGS"/>
</dbReference>
<accession>A0A8C6XHS1</accession>
<dbReference type="InterPro" id="IPR048074">
    <property type="entry name" value="RGS22_RGS_fourth"/>
</dbReference>
<dbReference type="CDD" id="cd08727">
    <property type="entry name" value="RGS_RGS22_2"/>
    <property type="match status" value="1"/>
</dbReference>
<dbReference type="PROSITE" id="PS50132">
    <property type="entry name" value="RGS"/>
    <property type="match status" value="3"/>
</dbReference>
<dbReference type="InterPro" id="IPR036305">
    <property type="entry name" value="RGS_sf"/>
</dbReference>
<feature type="domain" description="RGS" evidence="1">
    <location>
        <begin position="351"/>
        <end position="457"/>
    </location>
</feature>
<dbReference type="OrthoDB" id="10013157at2759"/>
<dbReference type="AlphaFoldDB" id="A0A8C6XHS1"/>
<dbReference type="Ensembl" id="ENSNNAT00000015249.1">
    <property type="protein sequence ID" value="ENSNNAP00000014544.1"/>
    <property type="gene ID" value="ENSNNAG00000009816.1"/>
</dbReference>
<name>A0A8C6XHS1_NAJNA</name>
<feature type="domain" description="RGS" evidence="1">
    <location>
        <begin position="4"/>
        <end position="110"/>
    </location>
</feature>
<reference evidence="2" key="2">
    <citation type="submission" date="2025-09" db="UniProtKB">
        <authorList>
            <consortium name="Ensembl"/>
        </authorList>
    </citation>
    <scope>IDENTIFICATION</scope>
</reference>